<evidence type="ECO:0000313" key="4">
    <source>
        <dbReference type="Proteomes" id="UP000243975"/>
    </source>
</evidence>
<dbReference type="Gramene" id="KVH92655">
    <property type="protein sequence ID" value="KVH92655"/>
    <property type="gene ID" value="Ccrd_005315"/>
</dbReference>
<feature type="compositionally biased region" description="Polar residues" evidence="1">
    <location>
        <begin position="321"/>
        <end position="331"/>
    </location>
</feature>
<feature type="compositionally biased region" description="Basic and acidic residues" evidence="1">
    <location>
        <begin position="310"/>
        <end position="319"/>
    </location>
</feature>
<dbReference type="EMBL" id="LEKV01004811">
    <property type="protein sequence ID" value="KVH92655.1"/>
    <property type="molecule type" value="Genomic_DNA"/>
</dbReference>
<dbReference type="PANTHER" id="PTHR31680:SF15">
    <property type="entry name" value="PROTEIN LONGIFOLIA 2"/>
    <property type="match status" value="1"/>
</dbReference>
<sequence>MVQTESQFPSEPTSPNLHKKQQDWSLDIRNVVKDSMTREICVALARNVAKDERADFIKHVDSPRPFIHQKSVQYNTNHRNLAKVDETSSGVKKVKETSRFSCDERESRYSLKSTSKVKELPRLSLDSKQNSNKNSMDSPKISSSQTLNQSQKPGSNKRPSSGVVARLMGLENLTDSIHEVETLKIKPSLDDESVSSSRWSSKVEIVKENYVSASVSPRVRLEPTTPERRFSNVTMRGASEPVSRKQEVGDRGSRKPPVNNKEAPVMATNATLSVYGEMEKRLNGIEFKTSAKNLRALKQILEAMQTNNEQAREIQKRDQPVSLTIKGTSSPRAMKPDSMMITGLDNINRFDSRKDLFTRKQGKDPTSRNQKATGRAPSSLSPSNSPEYSTAERPVLRSKVPRPKNGIQKQCFHRPSSDSSRIKKQSNVQPIISDLKTRNQKPKPVNPMQTKEQSCRHSIETRSPSQDGDTVSFISGSNTSLASKNKLQVMRNDQPKENHRNLHFDETERDQSGIYNLVNDTGADHYSEFNHVKLESRNHLIHQIELLTSTDDETTVNETVESPCGITNGDHRYISEILLASGFLKDLDSATRIVQLHPTASLIKPNLFHLLEKTKGYTELSDDGCHRRNPRSKSNEKIRRLMIFDSVNDILFHKLAMLGSSGLWTRKRRGRLLNGEKLQKELCSEIDHLQTSSKRCQYDEDDEVKDIVSEEVNKNSEDWDKCCYEVPGDVHQPSATLQ</sequence>
<proteinExistence type="predicted"/>
<dbReference type="InterPro" id="IPR033334">
    <property type="entry name" value="LNG1/2"/>
</dbReference>
<feature type="domain" description="DUF4378" evidence="2">
    <location>
        <begin position="570"/>
        <end position="727"/>
    </location>
</feature>
<feature type="region of interest" description="Disordered" evidence="1">
    <location>
        <begin position="352"/>
        <end position="471"/>
    </location>
</feature>
<name>A0A103XL40_CYNCS</name>
<feature type="region of interest" description="Disordered" evidence="1">
    <location>
        <begin position="235"/>
        <end position="261"/>
    </location>
</feature>
<feature type="compositionally biased region" description="Polar residues" evidence="1">
    <location>
        <begin position="461"/>
        <end position="471"/>
    </location>
</feature>
<feature type="compositionally biased region" description="Basic and acidic residues" evidence="1">
    <location>
        <begin position="242"/>
        <end position="253"/>
    </location>
</feature>
<evidence type="ECO:0000313" key="3">
    <source>
        <dbReference type="EMBL" id="KVH92655.1"/>
    </source>
</evidence>
<keyword evidence="4" id="KW-1185">Reference proteome</keyword>
<feature type="compositionally biased region" description="Polar residues" evidence="1">
    <location>
        <begin position="1"/>
        <end position="16"/>
    </location>
</feature>
<gene>
    <name evidence="3" type="ORF">Ccrd_005315</name>
</gene>
<dbReference type="GO" id="GO:0051513">
    <property type="term" value="P:regulation of monopolar cell growth"/>
    <property type="evidence" value="ECO:0007669"/>
    <property type="project" value="InterPro"/>
</dbReference>
<evidence type="ECO:0000259" key="2">
    <source>
        <dbReference type="Pfam" id="PF14309"/>
    </source>
</evidence>
<feature type="region of interest" description="Disordered" evidence="1">
    <location>
        <begin position="1"/>
        <end position="23"/>
    </location>
</feature>
<feature type="region of interest" description="Disordered" evidence="1">
    <location>
        <begin position="308"/>
        <end position="339"/>
    </location>
</feature>
<dbReference type="Proteomes" id="UP000243975">
    <property type="component" value="Unassembled WGS sequence"/>
</dbReference>
<organism evidence="3 4">
    <name type="scientific">Cynara cardunculus var. scolymus</name>
    <name type="common">Globe artichoke</name>
    <name type="synonym">Cynara scolymus</name>
    <dbReference type="NCBI Taxonomy" id="59895"/>
    <lineage>
        <taxon>Eukaryota</taxon>
        <taxon>Viridiplantae</taxon>
        <taxon>Streptophyta</taxon>
        <taxon>Embryophyta</taxon>
        <taxon>Tracheophyta</taxon>
        <taxon>Spermatophyta</taxon>
        <taxon>Magnoliopsida</taxon>
        <taxon>eudicotyledons</taxon>
        <taxon>Gunneridae</taxon>
        <taxon>Pentapetalae</taxon>
        <taxon>asterids</taxon>
        <taxon>campanulids</taxon>
        <taxon>Asterales</taxon>
        <taxon>Asteraceae</taxon>
        <taxon>Carduoideae</taxon>
        <taxon>Cardueae</taxon>
        <taxon>Carduinae</taxon>
        <taxon>Cynara</taxon>
    </lineage>
</organism>
<dbReference type="OMA" id="SPRPFIH"/>
<feature type="compositionally biased region" description="Polar residues" evidence="1">
    <location>
        <begin position="126"/>
        <end position="159"/>
    </location>
</feature>
<feature type="compositionally biased region" description="Basic and acidic residues" evidence="1">
    <location>
        <begin position="352"/>
        <end position="366"/>
    </location>
</feature>
<evidence type="ECO:0000256" key="1">
    <source>
        <dbReference type="SAM" id="MobiDB-lite"/>
    </source>
</evidence>
<dbReference type="AlphaFoldDB" id="A0A103XL40"/>
<comment type="caution">
    <text evidence="3">The sequence shown here is derived from an EMBL/GenBank/DDBJ whole genome shotgun (WGS) entry which is preliminary data.</text>
</comment>
<feature type="compositionally biased region" description="Low complexity" evidence="1">
    <location>
        <begin position="377"/>
        <end position="389"/>
    </location>
</feature>
<dbReference type="PANTHER" id="PTHR31680">
    <property type="entry name" value="LONGIFOLIA PROTEIN"/>
    <property type="match status" value="1"/>
</dbReference>
<protein>
    <recommendedName>
        <fullName evidence="2">DUF4378 domain-containing protein</fullName>
    </recommendedName>
</protein>
<dbReference type="Pfam" id="PF14309">
    <property type="entry name" value="DUF4378"/>
    <property type="match status" value="1"/>
</dbReference>
<reference evidence="3 4" key="1">
    <citation type="journal article" date="2016" name="Sci. Rep.">
        <title>The genome sequence of the outbreeding globe artichoke constructed de novo incorporating a phase-aware low-pass sequencing strategy of F1 progeny.</title>
        <authorList>
            <person name="Scaglione D."/>
            <person name="Reyes-Chin-Wo S."/>
            <person name="Acquadro A."/>
            <person name="Froenicke L."/>
            <person name="Portis E."/>
            <person name="Beitel C."/>
            <person name="Tirone M."/>
            <person name="Mauro R."/>
            <person name="Lo Monaco A."/>
            <person name="Mauromicale G."/>
            <person name="Faccioli P."/>
            <person name="Cattivelli L."/>
            <person name="Rieseberg L."/>
            <person name="Michelmore R."/>
            <person name="Lanteri S."/>
        </authorList>
    </citation>
    <scope>NUCLEOTIDE SEQUENCE [LARGE SCALE GENOMIC DNA]</scope>
    <source>
        <strain evidence="3">2C</strain>
    </source>
</reference>
<accession>A0A103XL40</accession>
<feature type="region of interest" description="Disordered" evidence="1">
    <location>
        <begin position="120"/>
        <end position="162"/>
    </location>
</feature>
<dbReference type="InterPro" id="IPR025486">
    <property type="entry name" value="DUF4378"/>
</dbReference>
<dbReference type="STRING" id="59895.A0A103XL40"/>